<dbReference type="OrthoDB" id="2152248at2759"/>
<evidence type="ECO:0000256" key="2">
    <source>
        <dbReference type="SAM" id="SignalP"/>
    </source>
</evidence>
<keyword evidence="5" id="KW-1185">Reference proteome</keyword>
<name>A0A1Q9DEP3_SYMMI</name>
<keyword evidence="1 2" id="KW-0732">Signal</keyword>
<gene>
    <name evidence="4" type="ORF">AK812_SmicGene24391</name>
</gene>
<feature type="chain" id="PRO_5010177694" description="Dienelactone hydrolase domain-containing protein" evidence="2">
    <location>
        <begin position="28"/>
        <end position="271"/>
    </location>
</feature>
<comment type="caution">
    <text evidence="4">The sequence shown here is derived from an EMBL/GenBank/DDBJ whole genome shotgun (WGS) entry which is preliminary data.</text>
</comment>
<feature type="signal peptide" evidence="2">
    <location>
        <begin position="1"/>
        <end position="27"/>
    </location>
</feature>
<evidence type="ECO:0000313" key="5">
    <source>
        <dbReference type="Proteomes" id="UP000186817"/>
    </source>
</evidence>
<dbReference type="Pfam" id="PF01738">
    <property type="entry name" value="DLH"/>
    <property type="match status" value="1"/>
</dbReference>
<reference evidence="4 5" key="1">
    <citation type="submission" date="2016-02" db="EMBL/GenBank/DDBJ databases">
        <title>Genome analysis of coral dinoflagellate symbionts highlights evolutionary adaptations to a symbiotic lifestyle.</title>
        <authorList>
            <person name="Aranda M."/>
            <person name="Li Y."/>
            <person name="Liew Y.J."/>
            <person name="Baumgarten S."/>
            <person name="Simakov O."/>
            <person name="Wilson M."/>
            <person name="Piel J."/>
            <person name="Ashoor H."/>
            <person name="Bougouffa S."/>
            <person name="Bajic V.B."/>
            <person name="Ryu T."/>
            <person name="Ravasi T."/>
            <person name="Bayer T."/>
            <person name="Micklem G."/>
            <person name="Kim H."/>
            <person name="Bhak J."/>
            <person name="Lajeunesse T.C."/>
            <person name="Voolstra C.R."/>
        </authorList>
    </citation>
    <scope>NUCLEOTIDE SEQUENCE [LARGE SCALE GENOMIC DNA]</scope>
    <source>
        <strain evidence="4 5">CCMP2467</strain>
    </source>
</reference>
<dbReference type="InterPro" id="IPR029058">
    <property type="entry name" value="AB_hydrolase_fold"/>
</dbReference>
<dbReference type="AlphaFoldDB" id="A0A1Q9DEP3"/>
<feature type="domain" description="Dienelactone hydrolase" evidence="3">
    <location>
        <begin position="143"/>
        <end position="233"/>
    </location>
</feature>
<accession>A0A1Q9DEP3</accession>
<proteinExistence type="predicted"/>
<evidence type="ECO:0000256" key="1">
    <source>
        <dbReference type="ARBA" id="ARBA00022729"/>
    </source>
</evidence>
<organism evidence="4 5">
    <name type="scientific">Symbiodinium microadriaticum</name>
    <name type="common">Dinoflagellate</name>
    <name type="synonym">Zooxanthella microadriatica</name>
    <dbReference type="NCBI Taxonomy" id="2951"/>
    <lineage>
        <taxon>Eukaryota</taxon>
        <taxon>Sar</taxon>
        <taxon>Alveolata</taxon>
        <taxon>Dinophyceae</taxon>
        <taxon>Suessiales</taxon>
        <taxon>Symbiodiniaceae</taxon>
        <taxon>Symbiodinium</taxon>
    </lineage>
</organism>
<evidence type="ECO:0000259" key="3">
    <source>
        <dbReference type="Pfam" id="PF01738"/>
    </source>
</evidence>
<evidence type="ECO:0000313" key="4">
    <source>
        <dbReference type="EMBL" id="OLP93658.1"/>
    </source>
</evidence>
<dbReference type="InterPro" id="IPR002925">
    <property type="entry name" value="Dienelactn_hydro"/>
</dbReference>
<dbReference type="Proteomes" id="UP000186817">
    <property type="component" value="Unassembled WGS sequence"/>
</dbReference>
<dbReference type="EMBL" id="LSRX01000573">
    <property type="protein sequence ID" value="OLP93658.1"/>
    <property type="molecule type" value="Genomic_DNA"/>
</dbReference>
<dbReference type="Gene3D" id="3.40.50.1820">
    <property type="entry name" value="alpha/beta hydrolase"/>
    <property type="match status" value="1"/>
</dbReference>
<sequence>MALLRWMPQLCLVLGLAALLFMARARAGIVHSTVSADATVDARSVSSVVKDPESYEALVFRPQEGPGRHLPLLLYLHGAGEMHGSLHEIISEGATGTPPVELTYARAPKVLSRFVVVAPHTAEGWSVERVVKFLDFLLRSDLGLDPARLYVTGHSMGGAGALLAATSHRFAAAVPVAASGAPPAEQIKGVPIWAFHGRNDVIVPSYITSELVQALWRNGASQEDVKVTLYDNAPAPHGWPDYFGHASTIPAYAETDLYEWLLRQQLPAGQL</sequence>
<dbReference type="GO" id="GO:0016787">
    <property type="term" value="F:hydrolase activity"/>
    <property type="evidence" value="ECO:0007669"/>
    <property type="project" value="InterPro"/>
</dbReference>
<dbReference type="PANTHER" id="PTHR43037">
    <property type="entry name" value="UNNAMED PRODUCT-RELATED"/>
    <property type="match status" value="1"/>
</dbReference>
<dbReference type="PANTHER" id="PTHR43037:SF1">
    <property type="entry name" value="BLL1128 PROTEIN"/>
    <property type="match status" value="1"/>
</dbReference>
<dbReference type="SUPFAM" id="SSF53474">
    <property type="entry name" value="alpha/beta-Hydrolases"/>
    <property type="match status" value="1"/>
</dbReference>
<dbReference type="OMA" id="MWANESD"/>
<dbReference type="InterPro" id="IPR050955">
    <property type="entry name" value="Plant_Biomass_Hydrol_Est"/>
</dbReference>
<protein>
    <recommendedName>
        <fullName evidence="3">Dienelactone hydrolase domain-containing protein</fullName>
    </recommendedName>
</protein>